<dbReference type="OrthoDB" id="9808658at2"/>
<reference evidence="1 2" key="1">
    <citation type="submission" date="2016-12" db="EMBL/GenBank/DDBJ databases">
        <title>The genome of dimorphic prosthecate Glycocaulis alkaliphilus 6b-8t, isolated from crude oil dictates its adaptability in petroleum environments.</title>
        <authorList>
            <person name="Wu X.-L."/>
            <person name="Geng S."/>
        </authorList>
    </citation>
    <scope>NUCLEOTIDE SEQUENCE [LARGE SCALE GENOMIC DNA]</scope>
    <source>
        <strain evidence="1 2">6B-8</strain>
    </source>
</reference>
<sequence>MPDLPLPWMLAATASAIGALMGLMSLAVPRWGANVVRLAPAPDLKGGWAEFRSSYGGALVLAHGAVLLTLSMSAQAGSGAVMGASFAVGLYWLGMAIGRAISMAVDADQGTRTRYNAAAIGFETVMGLALCAPFIAHLGG</sequence>
<dbReference type="KEGG" id="gak:X907_2320"/>
<dbReference type="Proteomes" id="UP000286954">
    <property type="component" value="Chromosome"/>
</dbReference>
<protein>
    <submittedName>
        <fullName evidence="1">Uncharacterized protein</fullName>
    </submittedName>
</protein>
<gene>
    <name evidence="1" type="ORF">X907_2320</name>
</gene>
<dbReference type="RefSeq" id="WP_127568116.1">
    <property type="nucleotide sequence ID" value="NZ_BMFB01000001.1"/>
</dbReference>
<organism evidence="1 2">
    <name type="scientific">Glycocaulis alkaliphilus</name>
    <dbReference type="NCBI Taxonomy" id="1434191"/>
    <lineage>
        <taxon>Bacteria</taxon>
        <taxon>Pseudomonadati</taxon>
        <taxon>Pseudomonadota</taxon>
        <taxon>Alphaproteobacteria</taxon>
        <taxon>Maricaulales</taxon>
        <taxon>Maricaulaceae</taxon>
        <taxon>Glycocaulis</taxon>
    </lineage>
</organism>
<proteinExistence type="predicted"/>
<keyword evidence="2" id="KW-1185">Reference proteome</keyword>
<evidence type="ECO:0000313" key="2">
    <source>
        <dbReference type="Proteomes" id="UP000286954"/>
    </source>
</evidence>
<accession>A0A3T0EBH6</accession>
<name>A0A3T0EBH6_9PROT</name>
<dbReference type="EMBL" id="CP018911">
    <property type="protein sequence ID" value="AZU04835.1"/>
    <property type="molecule type" value="Genomic_DNA"/>
</dbReference>
<dbReference type="AlphaFoldDB" id="A0A3T0EBH6"/>
<evidence type="ECO:0000313" key="1">
    <source>
        <dbReference type="EMBL" id="AZU04835.1"/>
    </source>
</evidence>